<comment type="cofactor">
    <cofactor evidence="1">
        <name>pyridoxal 5'-phosphate</name>
        <dbReference type="ChEBI" id="CHEBI:597326"/>
    </cofactor>
</comment>
<evidence type="ECO:0000313" key="8">
    <source>
        <dbReference type="Proteomes" id="UP000196581"/>
    </source>
</evidence>
<evidence type="ECO:0000256" key="5">
    <source>
        <dbReference type="ARBA" id="ARBA00037974"/>
    </source>
</evidence>
<dbReference type="Pfam" id="PF00155">
    <property type="entry name" value="Aminotran_1_2"/>
    <property type="match status" value="1"/>
</dbReference>
<gene>
    <name evidence="7" type="ORF">FM105_11560</name>
</gene>
<dbReference type="InterPro" id="IPR015424">
    <property type="entry name" value="PyrdxlP-dep_Trfase"/>
</dbReference>
<dbReference type="Proteomes" id="UP000196581">
    <property type="component" value="Unassembled WGS sequence"/>
</dbReference>
<dbReference type="RefSeq" id="WP_087008256.1">
    <property type="nucleotide sequence ID" value="NZ_FWFF01000017.1"/>
</dbReference>
<dbReference type="AlphaFoldDB" id="A0A1X6XKL2"/>
<dbReference type="InterPro" id="IPR051798">
    <property type="entry name" value="Class-II_PLP-Dep_Aminotrans"/>
</dbReference>
<dbReference type="GO" id="GO:0047804">
    <property type="term" value="F:cysteine-S-conjugate beta-lyase activity"/>
    <property type="evidence" value="ECO:0007669"/>
    <property type="project" value="UniProtKB-EC"/>
</dbReference>
<evidence type="ECO:0000256" key="3">
    <source>
        <dbReference type="ARBA" id="ARBA00022898"/>
    </source>
</evidence>
<feature type="domain" description="Aminotransferase class I/classII large" evidence="6">
    <location>
        <begin position="36"/>
        <end position="390"/>
    </location>
</feature>
<comment type="similarity">
    <text evidence="5">Belongs to the class-II pyridoxal-phosphate-dependent aminotransferase family. MalY/PatB cystathionine beta-lyase subfamily.</text>
</comment>
<evidence type="ECO:0000259" key="6">
    <source>
        <dbReference type="Pfam" id="PF00155"/>
    </source>
</evidence>
<dbReference type="CDD" id="cd00609">
    <property type="entry name" value="AAT_like"/>
    <property type="match status" value="1"/>
</dbReference>
<sequence>MISNPLLGPTRADLRARTSMKWRLYPDTVLPLWVAEMDVTLAPAVSQAIIRAAESGDTGYPYGTDYAEAVARFASERWGWDGLDPSRAALVPDVMMGIVETLRLLTAPGDAVVVTSPVYAPFFAFVTHADRQVVETPLTADGRLNPAAIEDALVRARSLGSAHPVVLLSNPHNPTGTVHSRTELEATAEVARRHGARIISDEIHAPLVYSDASFVPLLSVAGAENAFALTSGSKAFNLAGLKAALLMAGPDAASDLARLPEEVGHGPSHLGILAHTAGFAHSADWLDALLAGLEENRSLLGDLLSTHLPQVAWTPPQATYLAWLDASALGLEASASADALAVVSDLAGPAKFFLDEAQVALSSGHVFGRGGENAVRLNFATRPEILAEAVTQMGEAAAASAR</sequence>
<dbReference type="EC" id="4.4.1.13" evidence="2"/>
<dbReference type="InterPro" id="IPR015422">
    <property type="entry name" value="PyrdxlP-dep_Trfase_small"/>
</dbReference>
<dbReference type="Gene3D" id="3.40.640.10">
    <property type="entry name" value="Type I PLP-dependent aspartate aminotransferase-like (Major domain)"/>
    <property type="match status" value="1"/>
</dbReference>
<keyword evidence="8" id="KW-1185">Reference proteome</keyword>
<dbReference type="SUPFAM" id="SSF53383">
    <property type="entry name" value="PLP-dependent transferases"/>
    <property type="match status" value="1"/>
</dbReference>
<proteinExistence type="inferred from homology"/>
<keyword evidence="4" id="KW-0456">Lyase</keyword>
<dbReference type="GO" id="GO:0030170">
    <property type="term" value="F:pyridoxal phosphate binding"/>
    <property type="evidence" value="ECO:0007669"/>
    <property type="project" value="InterPro"/>
</dbReference>
<evidence type="ECO:0000256" key="2">
    <source>
        <dbReference type="ARBA" id="ARBA00012224"/>
    </source>
</evidence>
<dbReference type="InterPro" id="IPR004839">
    <property type="entry name" value="Aminotransferase_I/II_large"/>
</dbReference>
<evidence type="ECO:0000313" key="7">
    <source>
        <dbReference type="EMBL" id="SLM99660.1"/>
    </source>
</evidence>
<protein>
    <recommendedName>
        <fullName evidence="2">cysteine-S-conjugate beta-lyase</fullName>
        <ecNumber evidence="2">4.4.1.13</ecNumber>
    </recommendedName>
</protein>
<dbReference type="Gene3D" id="3.90.1150.10">
    <property type="entry name" value="Aspartate Aminotransferase, domain 1"/>
    <property type="match status" value="1"/>
</dbReference>
<evidence type="ECO:0000256" key="1">
    <source>
        <dbReference type="ARBA" id="ARBA00001933"/>
    </source>
</evidence>
<organism evidence="7 8">
    <name type="scientific">Brevibacterium yomogidense</name>
    <dbReference type="NCBI Taxonomy" id="946573"/>
    <lineage>
        <taxon>Bacteria</taxon>
        <taxon>Bacillati</taxon>
        <taxon>Actinomycetota</taxon>
        <taxon>Actinomycetes</taxon>
        <taxon>Micrococcales</taxon>
        <taxon>Brevibacteriaceae</taxon>
        <taxon>Brevibacterium</taxon>
    </lineage>
</organism>
<dbReference type="EMBL" id="FWFF01000017">
    <property type="protein sequence ID" value="SLM99660.1"/>
    <property type="molecule type" value="Genomic_DNA"/>
</dbReference>
<dbReference type="PANTHER" id="PTHR43525:SF2">
    <property type="entry name" value="CYSTATHIONINE BETA-LYASE-RELATED"/>
    <property type="match status" value="1"/>
</dbReference>
<dbReference type="PANTHER" id="PTHR43525">
    <property type="entry name" value="PROTEIN MALY"/>
    <property type="match status" value="1"/>
</dbReference>
<name>A0A1X6XKL2_9MICO</name>
<accession>A0A1X6XKL2</accession>
<dbReference type="InterPro" id="IPR015421">
    <property type="entry name" value="PyrdxlP-dep_Trfase_major"/>
</dbReference>
<reference evidence="8" key="1">
    <citation type="submission" date="2017-02" db="EMBL/GenBank/DDBJ databases">
        <authorList>
            <person name="Dridi B."/>
        </authorList>
    </citation>
    <scope>NUCLEOTIDE SEQUENCE [LARGE SCALE GENOMIC DNA]</scope>
    <source>
        <strain evidence="8">B Co 03.10</strain>
    </source>
</reference>
<evidence type="ECO:0000256" key="4">
    <source>
        <dbReference type="ARBA" id="ARBA00023239"/>
    </source>
</evidence>
<keyword evidence="3" id="KW-0663">Pyridoxal phosphate</keyword>